<accession>K1RR45</accession>
<keyword evidence="3" id="KW-0233">DNA recombination</keyword>
<dbReference type="PANTHER" id="PTHR30349">
    <property type="entry name" value="PHAGE INTEGRASE-RELATED"/>
    <property type="match status" value="1"/>
</dbReference>
<dbReference type="InterPro" id="IPR013762">
    <property type="entry name" value="Integrase-like_cat_sf"/>
</dbReference>
<proteinExistence type="predicted"/>
<reference evidence="5" key="1">
    <citation type="journal article" date="2013" name="Environ. Microbiol.">
        <title>Microbiota from the distal guts of lean and obese adolescents exhibit partial functional redundancy besides clear differences in community structure.</title>
        <authorList>
            <person name="Ferrer M."/>
            <person name="Ruiz A."/>
            <person name="Lanza F."/>
            <person name="Haange S.B."/>
            <person name="Oberbach A."/>
            <person name="Till H."/>
            <person name="Bargiela R."/>
            <person name="Campoy C."/>
            <person name="Segura M.T."/>
            <person name="Richter M."/>
            <person name="von Bergen M."/>
            <person name="Seifert J."/>
            <person name="Suarez A."/>
        </authorList>
    </citation>
    <scope>NUCLEOTIDE SEQUENCE</scope>
</reference>
<evidence type="ECO:0000256" key="2">
    <source>
        <dbReference type="ARBA" id="ARBA00022908"/>
    </source>
</evidence>
<dbReference type="GO" id="GO:0015074">
    <property type="term" value="P:DNA integration"/>
    <property type="evidence" value="ECO:0007669"/>
    <property type="project" value="UniProtKB-KW"/>
</dbReference>
<dbReference type="SUPFAM" id="SSF56349">
    <property type="entry name" value="DNA breaking-rejoining enzymes"/>
    <property type="match status" value="1"/>
</dbReference>
<organism evidence="5">
    <name type="scientific">human gut metagenome</name>
    <dbReference type="NCBI Taxonomy" id="408170"/>
    <lineage>
        <taxon>unclassified sequences</taxon>
        <taxon>metagenomes</taxon>
        <taxon>organismal metagenomes</taxon>
    </lineage>
</organism>
<protein>
    <submittedName>
        <fullName evidence="5">Tyrosine recombinase xerC</fullName>
    </submittedName>
</protein>
<evidence type="ECO:0000256" key="3">
    <source>
        <dbReference type="ARBA" id="ARBA00023172"/>
    </source>
</evidence>
<dbReference type="InterPro" id="IPR011010">
    <property type="entry name" value="DNA_brk_join_enz"/>
</dbReference>
<dbReference type="InterPro" id="IPR002104">
    <property type="entry name" value="Integrase_catalytic"/>
</dbReference>
<dbReference type="GO" id="GO:0003677">
    <property type="term" value="F:DNA binding"/>
    <property type="evidence" value="ECO:0007669"/>
    <property type="project" value="InterPro"/>
</dbReference>
<evidence type="ECO:0000313" key="5">
    <source>
        <dbReference type="EMBL" id="EKC43980.1"/>
    </source>
</evidence>
<comment type="subcellular location">
    <subcellularLocation>
        <location evidence="1">Cytoplasm</location>
    </subcellularLocation>
</comment>
<dbReference type="Pfam" id="PF00589">
    <property type="entry name" value="Phage_integrase"/>
    <property type="match status" value="1"/>
</dbReference>
<feature type="domain" description="Tyr recombinase" evidence="4">
    <location>
        <begin position="12"/>
        <end position="185"/>
    </location>
</feature>
<gene>
    <name evidence="5" type="ORF">OBE_17721</name>
</gene>
<comment type="caution">
    <text evidence="5">The sequence shown here is derived from an EMBL/GenBank/DDBJ whole genome shotgun (WGS) entry which is preliminary data.</text>
</comment>
<dbReference type="PANTHER" id="PTHR30349:SF77">
    <property type="entry name" value="TYROSINE RECOMBINASE XERC"/>
    <property type="match status" value="1"/>
</dbReference>
<keyword evidence="2" id="KW-0229">DNA integration</keyword>
<dbReference type="EMBL" id="AJWZ01011827">
    <property type="protein sequence ID" value="EKC43980.1"/>
    <property type="molecule type" value="Genomic_DNA"/>
</dbReference>
<name>K1RR45_9ZZZZ</name>
<dbReference type="PROSITE" id="PS51898">
    <property type="entry name" value="TYR_RECOMBINASE"/>
    <property type="match status" value="1"/>
</dbReference>
<sequence>MKRIHKVKTAVIVKDTIPDEKIEILRDNCNNLRDRAMIDFLLSTGIRVGELVRLNIDDIDFSERECVVYGKGDKERKAYFDAKTKIHLLNYIESRTDNNIALFVSLNKPHSRLTESGVELRLREMGKKLGVEKVHPHKFRRTMATRAIEKGMPIEQVQKILGHEQIDTTLRYAMVNQNNVKLSHRKYIS</sequence>
<dbReference type="CDD" id="cd00397">
    <property type="entry name" value="DNA_BRE_C"/>
    <property type="match status" value="1"/>
</dbReference>
<dbReference type="Gene3D" id="1.10.443.10">
    <property type="entry name" value="Intergrase catalytic core"/>
    <property type="match status" value="1"/>
</dbReference>
<dbReference type="GO" id="GO:0005737">
    <property type="term" value="C:cytoplasm"/>
    <property type="evidence" value="ECO:0007669"/>
    <property type="project" value="UniProtKB-SubCell"/>
</dbReference>
<dbReference type="GO" id="GO:0006310">
    <property type="term" value="P:DNA recombination"/>
    <property type="evidence" value="ECO:0007669"/>
    <property type="project" value="UniProtKB-KW"/>
</dbReference>
<dbReference type="AlphaFoldDB" id="K1RR45"/>
<dbReference type="InterPro" id="IPR050090">
    <property type="entry name" value="Tyrosine_recombinase_XerCD"/>
</dbReference>
<evidence type="ECO:0000256" key="1">
    <source>
        <dbReference type="ARBA" id="ARBA00004496"/>
    </source>
</evidence>
<evidence type="ECO:0000259" key="4">
    <source>
        <dbReference type="PROSITE" id="PS51898"/>
    </source>
</evidence>